<evidence type="ECO:0000313" key="3">
    <source>
        <dbReference type="EMBL" id="ALF47857.1"/>
    </source>
</evidence>
<evidence type="ECO:0000256" key="2">
    <source>
        <dbReference type="SAM" id="Phobius"/>
    </source>
</evidence>
<accession>A0A0M4STS3</accession>
<gene>
    <name evidence="3" type="ORF">CCON33237_1190</name>
</gene>
<dbReference type="AlphaFoldDB" id="A0A0M4STS3"/>
<protein>
    <recommendedName>
        <fullName evidence="5">Prepilin-type cleavage/methylation domain-containing protein</fullName>
    </recommendedName>
</protein>
<sequence>MKRRAYTLLELIFIVVILGILSTVAIPRLFFSRSDATISNAKTQLAAIRSGISLKYNDNILQAKPEFPQKLDDSDPSKLFKNVINIPIKDSGSKNGWHRISDDKYTFRLDGKVANFKYDKNTGDFGCSDENEICKSLQ</sequence>
<keyword evidence="2" id="KW-0472">Membrane</keyword>
<keyword evidence="2" id="KW-1133">Transmembrane helix</keyword>
<keyword evidence="1" id="KW-0488">Methylation</keyword>
<dbReference type="InterPro" id="IPR000983">
    <property type="entry name" value="Bac_GSPG_pilin"/>
</dbReference>
<reference evidence="4" key="1">
    <citation type="submission" date="2015-08" db="EMBL/GenBank/DDBJ databases">
        <title>Comparative genomics of the Campylobacter concisus group.</title>
        <authorList>
            <person name="Miller W.G."/>
            <person name="Yee E."/>
            <person name="Chapman M.H."/>
            <person name="Huynh S."/>
            <person name="Bono J.L."/>
            <person name="On S.L.W."/>
            <person name="St Leger J."/>
            <person name="Foster G."/>
            <person name="Parker C.T."/>
        </authorList>
    </citation>
    <scope>NUCLEOTIDE SEQUENCE [LARGE SCALE GENOMIC DNA]</scope>
    <source>
        <strain evidence="4">ATCC 33237</strain>
    </source>
</reference>
<dbReference type="PATRIC" id="fig|199.248.peg.1228"/>
<dbReference type="KEGG" id="ccoc:CCON33237_1190"/>
<organism evidence="3 4">
    <name type="scientific">Campylobacter concisus</name>
    <dbReference type="NCBI Taxonomy" id="199"/>
    <lineage>
        <taxon>Bacteria</taxon>
        <taxon>Pseudomonadati</taxon>
        <taxon>Campylobacterota</taxon>
        <taxon>Epsilonproteobacteria</taxon>
        <taxon>Campylobacterales</taxon>
        <taxon>Campylobacteraceae</taxon>
        <taxon>Campylobacter</taxon>
    </lineage>
</organism>
<feature type="transmembrane region" description="Helical" evidence="2">
    <location>
        <begin position="7"/>
        <end position="31"/>
    </location>
</feature>
<name>A0A0M4STS3_9BACT</name>
<dbReference type="GeneID" id="28662864"/>
<dbReference type="GO" id="GO:0015628">
    <property type="term" value="P:protein secretion by the type II secretion system"/>
    <property type="evidence" value="ECO:0007669"/>
    <property type="project" value="InterPro"/>
</dbReference>
<dbReference type="SUPFAM" id="SSF54523">
    <property type="entry name" value="Pili subunits"/>
    <property type="match status" value="1"/>
</dbReference>
<evidence type="ECO:0008006" key="5">
    <source>
        <dbReference type="Google" id="ProtNLM"/>
    </source>
</evidence>
<dbReference type="InterPro" id="IPR045584">
    <property type="entry name" value="Pilin-like"/>
</dbReference>
<dbReference type="EMBL" id="CP012541">
    <property type="protein sequence ID" value="ALF47857.1"/>
    <property type="molecule type" value="Genomic_DNA"/>
</dbReference>
<keyword evidence="2" id="KW-0812">Transmembrane</keyword>
<dbReference type="GO" id="GO:0015627">
    <property type="term" value="C:type II protein secretion system complex"/>
    <property type="evidence" value="ECO:0007669"/>
    <property type="project" value="InterPro"/>
</dbReference>
<dbReference type="Proteomes" id="UP000066049">
    <property type="component" value="Chromosome"/>
</dbReference>
<proteinExistence type="predicted"/>
<dbReference type="PRINTS" id="PR00813">
    <property type="entry name" value="BCTERIALGSPG"/>
</dbReference>
<evidence type="ECO:0000313" key="4">
    <source>
        <dbReference type="Proteomes" id="UP000066049"/>
    </source>
</evidence>
<dbReference type="Gene3D" id="3.30.700.10">
    <property type="entry name" value="Glycoprotein, Type 4 Pilin"/>
    <property type="match status" value="1"/>
</dbReference>
<dbReference type="RefSeq" id="WP_054196820.1">
    <property type="nucleotide sequence ID" value="NZ_CABMKQ010000057.1"/>
</dbReference>
<evidence type="ECO:0000256" key="1">
    <source>
        <dbReference type="ARBA" id="ARBA00022481"/>
    </source>
</evidence>